<feature type="binding site" evidence="2">
    <location>
        <begin position="496"/>
        <end position="497"/>
    </location>
    <ligand>
        <name>L-glutamate</name>
        <dbReference type="ChEBI" id="CHEBI:29985"/>
    </ligand>
</feature>
<evidence type="ECO:0000313" key="4">
    <source>
        <dbReference type="EMBL" id="ODH22207.1"/>
    </source>
</evidence>
<gene>
    <name evidence="4" type="ORF">ACO22_05552</name>
</gene>
<sequence>MLTGLLATVSFAAMMLLTAFYRFSSIATFRVAWNVSSGQGQAKTGSDGTPGNEDAPGRGLGAVASENGYCSGLGVGMLKEGGNAVDAMVATVFCIGVTGEPPSTSYIILGQICSLADPIIALLAMYHSNIGGGGFAVVRTPENRYEFVDFRETAPAAAFEDMYKDNEQASITGGLASGVPGEVRGLEYLHKKYGSLPWPKVMQPAIRTARDGWRVNEDLARMMESETKDEDFLSKNPSWAIDFAPNGTRLGLGDIITRRRYARTLEQIANHGPDAFYSGPIAEATIQALQASNGTMTLGDLKNYTVMIRNVSQIMYRGYRVTGASAPSGGSVGLSILNILNQYDRFFSPGTVNLSTHRMTEAYRFAYGQRTNLGDPSFVDNVTEYEEDMLRVSTAAQIRAKIFDESTQNVSVYDPAGHQILETPGTSHLVSTDRTGLAVSLTTTINLIFGSKLMVPETGIIMNNEMNDFSIPDTSNKFGYIPTPANFIRPGKRMLSSMCPIIVTHPDGSLFFVTGAAGGSRIITATVQSVINVIDRKLNASRALEEPRLHDQLVPNLTLFEWAFDNSTVEFMAERGHNVTPVAPGFSSVQCIQVSGNSTFEAVGEPRQKNSGGIVV</sequence>
<comment type="catalytic activity">
    <reaction evidence="3">
        <text>an N-terminal (5-L-glutamyl)-[peptide] + an alpha-amino acid = 5-L-glutamyl amino acid + an N-terminal L-alpha-aminoacyl-[peptide]</text>
        <dbReference type="Rhea" id="RHEA:23904"/>
        <dbReference type="Rhea" id="RHEA-COMP:9780"/>
        <dbReference type="Rhea" id="RHEA-COMP:9795"/>
        <dbReference type="ChEBI" id="CHEBI:77644"/>
        <dbReference type="ChEBI" id="CHEBI:78597"/>
        <dbReference type="ChEBI" id="CHEBI:78599"/>
        <dbReference type="ChEBI" id="CHEBI:78608"/>
        <dbReference type="EC" id="2.3.2.2"/>
    </reaction>
</comment>
<organism evidence="4 5">
    <name type="scientific">Paracoccidioides brasiliensis</name>
    <dbReference type="NCBI Taxonomy" id="121759"/>
    <lineage>
        <taxon>Eukaryota</taxon>
        <taxon>Fungi</taxon>
        <taxon>Dikarya</taxon>
        <taxon>Ascomycota</taxon>
        <taxon>Pezizomycotina</taxon>
        <taxon>Eurotiomycetes</taxon>
        <taxon>Eurotiomycetidae</taxon>
        <taxon>Onygenales</taxon>
        <taxon>Ajellomycetaceae</taxon>
        <taxon>Paracoccidioides</taxon>
    </lineage>
</organism>
<feature type="active site" description="Nucleophile" evidence="1">
    <location>
        <position position="426"/>
    </location>
</feature>
<feature type="binding site" evidence="2">
    <location>
        <position position="519"/>
    </location>
    <ligand>
        <name>L-glutamate</name>
        <dbReference type="ChEBI" id="CHEBI:29985"/>
    </ligand>
</feature>
<dbReference type="EC" id="3.4.19.13" evidence="3"/>
<dbReference type="Gene3D" id="1.10.246.130">
    <property type="match status" value="1"/>
</dbReference>
<dbReference type="PANTHER" id="PTHR11686">
    <property type="entry name" value="GAMMA GLUTAMYL TRANSPEPTIDASE"/>
    <property type="match status" value="1"/>
</dbReference>
<dbReference type="GO" id="GO:0006751">
    <property type="term" value="P:glutathione catabolic process"/>
    <property type="evidence" value="ECO:0007669"/>
    <property type="project" value="UniProtKB-UniRule"/>
</dbReference>
<evidence type="ECO:0000256" key="3">
    <source>
        <dbReference type="RuleBase" id="RU368068"/>
    </source>
</evidence>
<dbReference type="PANTHER" id="PTHR11686:SF62">
    <property type="entry name" value="GLUTATHIONE HYDROLASE"/>
    <property type="match status" value="1"/>
</dbReference>
<comment type="caution">
    <text evidence="4">The sequence shown here is derived from an EMBL/GenBank/DDBJ whole genome shotgun (WGS) entry which is preliminary data.</text>
</comment>
<keyword evidence="3" id="KW-0378">Hydrolase</keyword>
<feature type="binding site" evidence="2">
    <location>
        <position position="151"/>
    </location>
    <ligand>
        <name>L-glutamate</name>
        <dbReference type="ChEBI" id="CHEBI:29985"/>
    </ligand>
</feature>
<evidence type="ECO:0000313" key="5">
    <source>
        <dbReference type="Proteomes" id="UP000242814"/>
    </source>
</evidence>
<keyword evidence="3 4" id="KW-0808">Transferase</keyword>
<dbReference type="Pfam" id="PF01019">
    <property type="entry name" value="G_glu_transpept"/>
    <property type="match status" value="1"/>
</dbReference>
<comment type="catalytic activity">
    <reaction evidence="3">
        <text>glutathione + H2O = L-cysteinylglycine + L-glutamate</text>
        <dbReference type="Rhea" id="RHEA:28807"/>
        <dbReference type="ChEBI" id="CHEBI:15377"/>
        <dbReference type="ChEBI" id="CHEBI:29985"/>
        <dbReference type="ChEBI" id="CHEBI:57925"/>
        <dbReference type="ChEBI" id="CHEBI:61694"/>
        <dbReference type="EC" id="3.4.19.13"/>
    </reaction>
</comment>
<protein>
    <recommendedName>
        <fullName evidence="3">Glutathione hydrolase</fullName>
        <ecNumber evidence="3">2.3.2.2</ecNumber>
        <ecNumber evidence="3">3.4.19.13</ecNumber>
    </recommendedName>
    <alternativeName>
        <fullName evidence="3">Gamma-glutamyltransferase</fullName>
    </alternativeName>
    <alternativeName>
        <fullName evidence="3">Gamma-glutamyltranspeptidase</fullName>
    </alternativeName>
</protein>
<feature type="binding site" evidence="2">
    <location>
        <begin position="444"/>
        <end position="446"/>
    </location>
    <ligand>
        <name>L-glutamate</name>
        <dbReference type="ChEBI" id="CHEBI:29985"/>
    </ligand>
</feature>
<dbReference type="UniPathway" id="UPA00204"/>
<dbReference type="InterPro" id="IPR043137">
    <property type="entry name" value="GGT_ssub_C"/>
</dbReference>
<dbReference type="PRINTS" id="PR01210">
    <property type="entry name" value="GGTRANSPTASE"/>
</dbReference>
<dbReference type="GO" id="GO:0036374">
    <property type="term" value="F:glutathione hydrolase activity"/>
    <property type="evidence" value="ECO:0007669"/>
    <property type="project" value="UniProtKB-UniRule"/>
</dbReference>
<dbReference type="GO" id="GO:0005886">
    <property type="term" value="C:plasma membrane"/>
    <property type="evidence" value="ECO:0007669"/>
    <property type="project" value="TreeGrafter"/>
</dbReference>
<evidence type="ECO:0000256" key="2">
    <source>
        <dbReference type="PIRSR" id="PIRSR600101-2"/>
    </source>
</evidence>
<comment type="function">
    <text evidence="3">Cleaves the gamma-glutamyl peptide bond of glutathione and glutathione conjugates.</text>
</comment>
<reference evidence="4 5" key="1">
    <citation type="submission" date="2016-06" db="EMBL/GenBank/DDBJ databases">
        <authorList>
            <person name="Kjaerup R.B."/>
            <person name="Dalgaard T.S."/>
            <person name="Juul-Madsen H.R."/>
        </authorList>
    </citation>
    <scope>NUCLEOTIDE SEQUENCE [LARGE SCALE GENOMIC DNA]</scope>
    <source>
        <strain evidence="4 5">Pb300</strain>
    </source>
</reference>
<dbReference type="AlphaFoldDB" id="A0A1D2J9Z9"/>
<dbReference type="NCBIfam" id="TIGR00066">
    <property type="entry name" value="g_glut_trans"/>
    <property type="match status" value="1"/>
</dbReference>
<dbReference type="VEuPathDB" id="FungiDB:PADG_07986"/>
<dbReference type="InterPro" id="IPR029055">
    <property type="entry name" value="Ntn_hydrolases_N"/>
</dbReference>
<dbReference type="VEuPathDB" id="FungiDB:PABG_06527"/>
<comment type="catalytic activity">
    <reaction evidence="3">
        <text>an S-substituted glutathione + H2O = an S-substituted L-cysteinylglycine + L-glutamate</text>
        <dbReference type="Rhea" id="RHEA:59468"/>
        <dbReference type="ChEBI" id="CHEBI:15377"/>
        <dbReference type="ChEBI" id="CHEBI:29985"/>
        <dbReference type="ChEBI" id="CHEBI:90779"/>
        <dbReference type="ChEBI" id="CHEBI:143103"/>
        <dbReference type="EC" id="3.4.19.13"/>
    </reaction>
</comment>
<dbReference type="Proteomes" id="UP000242814">
    <property type="component" value="Unassembled WGS sequence"/>
</dbReference>
<accession>A0A1D2J9Z9</accession>
<dbReference type="FunFam" id="1.10.246.130:FF:000001">
    <property type="entry name" value="Gamma-glutamyltransferase 5 isoform 1"/>
    <property type="match status" value="1"/>
</dbReference>
<proteinExistence type="predicted"/>
<dbReference type="GO" id="GO:0103068">
    <property type="term" value="F:leukotriene C4 gamma-glutamyl transferase activity"/>
    <property type="evidence" value="ECO:0007669"/>
    <property type="project" value="UniProtKB-EC"/>
</dbReference>
<dbReference type="EC" id="2.3.2.2" evidence="3"/>
<dbReference type="InterPro" id="IPR000101">
    <property type="entry name" value="GGT_peptidase"/>
</dbReference>
<keyword evidence="3" id="KW-0012">Acyltransferase</keyword>
<evidence type="ECO:0000256" key="1">
    <source>
        <dbReference type="PIRSR" id="PIRSR600101-1"/>
    </source>
</evidence>
<name>A0A1D2J9Z9_PARBR</name>
<dbReference type="EMBL" id="LZYO01000252">
    <property type="protein sequence ID" value="ODH22207.1"/>
    <property type="molecule type" value="Genomic_DNA"/>
</dbReference>
<dbReference type="SUPFAM" id="SSF56235">
    <property type="entry name" value="N-terminal nucleophile aminohydrolases (Ntn hydrolases)"/>
    <property type="match status" value="2"/>
</dbReference>
<dbReference type="FunFam" id="3.60.20.40:FF:000008">
    <property type="entry name" value="Gamma-glutamyltranspeptidase (Eurofung)"/>
    <property type="match status" value="1"/>
</dbReference>
<dbReference type="Gene3D" id="3.60.20.40">
    <property type="match status" value="1"/>
</dbReference>
<dbReference type="InterPro" id="IPR043138">
    <property type="entry name" value="GGT_lsub"/>
</dbReference>
<comment type="pathway">
    <text evidence="3">Sulfur metabolism; glutathione metabolism.</text>
</comment>
<feature type="binding site" evidence="2">
    <location>
        <position position="468"/>
    </location>
    <ligand>
        <name>L-glutamate</name>
        <dbReference type="ChEBI" id="CHEBI:29985"/>
    </ligand>
</feature>